<dbReference type="Gene3D" id="1.10.10.10">
    <property type="entry name" value="Winged helix-like DNA-binding domain superfamily/Winged helix DNA-binding domain"/>
    <property type="match status" value="1"/>
</dbReference>
<dbReference type="GO" id="GO:0003700">
    <property type="term" value="F:DNA-binding transcription factor activity"/>
    <property type="evidence" value="ECO:0007669"/>
    <property type="project" value="InterPro"/>
</dbReference>
<feature type="domain" description="HTH arsR-type" evidence="1">
    <location>
        <begin position="1"/>
        <end position="88"/>
    </location>
</feature>
<evidence type="ECO:0000313" key="2">
    <source>
        <dbReference type="EMBL" id="MXP30065.1"/>
    </source>
</evidence>
<dbReference type="InterPro" id="IPR036388">
    <property type="entry name" value="WH-like_DNA-bd_sf"/>
</dbReference>
<keyword evidence="3" id="KW-1185">Reference proteome</keyword>
<comment type="caution">
    <text evidence="2">The sequence shown here is derived from an EMBL/GenBank/DDBJ whole genome shotgun (WGS) entry which is preliminary data.</text>
</comment>
<dbReference type="SMART" id="SM00418">
    <property type="entry name" value="HTH_ARSR"/>
    <property type="match status" value="1"/>
</dbReference>
<sequence length="118" mass="12744">MTDTFSALSDPTRRVLLDRLSAEGGLTLTELGEGLPMTRQAVAKHLAVLEAAELVASRREGRCKRHYLNPLPLAKMARRWLARFEDVPLSTISGFSGARSVSRLGQGRTSAGAISAHS</sequence>
<dbReference type="SUPFAM" id="SSF46785">
    <property type="entry name" value="Winged helix' DNA-binding domain"/>
    <property type="match status" value="1"/>
</dbReference>
<dbReference type="OrthoDB" id="9815653at2"/>
<dbReference type="AlphaFoldDB" id="A0A845AMF5"/>
<dbReference type="PROSITE" id="PS50987">
    <property type="entry name" value="HTH_ARSR_2"/>
    <property type="match status" value="1"/>
</dbReference>
<dbReference type="CDD" id="cd00090">
    <property type="entry name" value="HTH_ARSR"/>
    <property type="match status" value="1"/>
</dbReference>
<dbReference type="PRINTS" id="PR00778">
    <property type="entry name" value="HTHARSR"/>
</dbReference>
<dbReference type="EMBL" id="WTYA01000015">
    <property type="protein sequence ID" value="MXP30065.1"/>
    <property type="molecule type" value="Genomic_DNA"/>
</dbReference>
<organism evidence="2 3">
    <name type="scientific">Qipengyuania algicida</name>
    <dbReference type="NCBI Taxonomy" id="1836209"/>
    <lineage>
        <taxon>Bacteria</taxon>
        <taxon>Pseudomonadati</taxon>
        <taxon>Pseudomonadota</taxon>
        <taxon>Alphaproteobacteria</taxon>
        <taxon>Sphingomonadales</taxon>
        <taxon>Erythrobacteraceae</taxon>
        <taxon>Qipengyuania</taxon>
    </lineage>
</organism>
<dbReference type="InterPro" id="IPR001845">
    <property type="entry name" value="HTH_ArsR_DNA-bd_dom"/>
</dbReference>
<dbReference type="Pfam" id="PF12840">
    <property type="entry name" value="HTH_20"/>
    <property type="match status" value="1"/>
</dbReference>
<evidence type="ECO:0000313" key="3">
    <source>
        <dbReference type="Proteomes" id="UP000439780"/>
    </source>
</evidence>
<name>A0A845AMF5_9SPHN</name>
<accession>A0A845AMF5</accession>
<proteinExistence type="predicted"/>
<evidence type="ECO:0000259" key="1">
    <source>
        <dbReference type="PROSITE" id="PS50987"/>
    </source>
</evidence>
<protein>
    <submittedName>
        <fullName evidence="2">Metalloregulator ArsR/SmtB family transcription factor</fullName>
    </submittedName>
</protein>
<dbReference type="RefSeq" id="WP_160754368.1">
    <property type="nucleotide sequence ID" value="NZ_WTYA01000015.1"/>
</dbReference>
<dbReference type="InterPro" id="IPR036390">
    <property type="entry name" value="WH_DNA-bd_sf"/>
</dbReference>
<dbReference type="PANTHER" id="PTHR38600:SF1">
    <property type="entry name" value="TRANSCRIPTIONAL REGULATORY PROTEIN"/>
    <property type="match status" value="1"/>
</dbReference>
<dbReference type="Proteomes" id="UP000439780">
    <property type="component" value="Unassembled WGS sequence"/>
</dbReference>
<reference evidence="2 3" key="1">
    <citation type="submission" date="2019-12" db="EMBL/GenBank/DDBJ databases">
        <title>Genomic-based taxomic classification of the family Erythrobacteraceae.</title>
        <authorList>
            <person name="Xu L."/>
        </authorList>
    </citation>
    <scope>NUCLEOTIDE SEQUENCE [LARGE SCALE GENOMIC DNA]</scope>
    <source>
        <strain evidence="2 3">KEMB 9005-328</strain>
    </source>
</reference>
<dbReference type="InterPro" id="IPR011991">
    <property type="entry name" value="ArsR-like_HTH"/>
</dbReference>
<gene>
    <name evidence="2" type="ORF">GRI58_14745</name>
</gene>
<dbReference type="NCBIfam" id="NF033788">
    <property type="entry name" value="HTH_metalloreg"/>
    <property type="match status" value="1"/>
</dbReference>
<dbReference type="PANTHER" id="PTHR38600">
    <property type="entry name" value="TRANSCRIPTIONAL REGULATORY PROTEIN"/>
    <property type="match status" value="1"/>
</dbReference>